<accession>A0ABM8H8Z5</accession>
<proteinExistence type="predicted"/>
<protein>
    <submittedName>
        <fullName evidence="2">Uncharacterized protein</fullName>
    </submittedName>
</protein>
<gene>
    <name evidence="2" type="ORF">GCM10025872_09830</name>
</gene>
<feature type="compositionally biased region" description="Basic and acidic residues" evidence="1">
    <location>
        <begin position="114"/>
        <end position="124"/>
    </location>
</feature>
<evidence type="ECO:0000313" key="3">
    <source>
        <dbReference type="Proteomes" id="UP001321421"/>
    </source>
</evidence>
<evidence type="ECO:0000256" key="1">
    <source>
        <dbReference type="SAM" id="MobiDB-lite"/>
    </source>
</evidence>
<keyword evidence="3" id="KW-1185">Reference proteome</keyword>
<evidence type="ECO:0000313" key="2">
    <source>
        <dbReference type="EMBL" id="BDZ57326.1"/>
    </source>
</evidence>
<reference evidence="3" key="1">
    <citation type="journal article" date="2019" name="Int. J. Syst. Evol. Microbiol.">
        <title>The Global Catalogue of Microorganisms (GCM) 10K type strain sequencing project: providing services to taxonomists for standard genome sequencing and annotation.</title>
        <authorList>
            <consortium name="The Broad Institute Genomics Platform"/>
            <consortium name="The Broad Institute Genome Sequencing Center for Infectious Disease"/>
            <person name="Wu L."/>
            <person name="Ma J."/>
        </authorList>
    </citation>
    <scope>NUCLEOTIDE SEQUENCE [LARGE SCALE GENOMIC DNA]</scope>
    <source>
        <strain evidence="3">NBRC 110608</strain>
    </source>
</reference>
<name>A0ABM8H8Z5_9MICO</name>
<dbReference type="EMBL" id="AP027735">
    <property type="protein sequence ID" value="BDZ57326.1"/>
    <property type="molecule type" value="Genomic_DNA"/>
</dbReference>
<dbReference type="Proteomes" id="UP001321421">
    <property type="component" value="Chromosome"/>
</dbReference>
<organism evidence="2 3">
    <name type="scientific">Barrientosiimonas endolithica</name>
    <dbReference type="NCBI Taxonomy" id="1535208"/>
    <lineage>
        <taxon>Bacteria</taxon>
        <taxon>Bacillati</taxon>
        <taxon>Actinomycetota</taxon>
        <taxon>Actinomycetes</taxon>
        <taxon>Micrococcales</taxon>
        <taxon>Dermacoccaceae</taxon>
        <taxon>Barrientosiimonas</taxon>
    </lineage>
</organism>
<feature type="region of interest" description="Disordered" evidence="1">
    <location>
        <begin position="25"/>
        <end position="51"/>
    </location>
</feature>
<feature type="region of interest" description="Disordered" evidence="1">
    <location>
        <begin position="93"/>
        <end position="124"/>
    </location>
</feature>
<sequence>MLRAVVEVDPAEDQSLLGQLELAHPAAQPRLPGPGRRVTGAARPQVREPQRGLVAQLDPSCVRAVEVRLLQRHLLAHLLLAPAPCAAVLDRHPAPLLRPRQPQRRSAPRAFLGTRRDPPRRVSR</sequence>